<sequence>MMNRLFSNKINDIPLNLKFLMIYVLCILIPIIGINVFFYQQNSDNIRIREQENLRKSMDRAAAELHSMIDESVAVSHSIEGDDSLNEVLDKTYDSPVSSYESYDSVLRNKLKRYMPVYPNILEIRIYTYNRSIQTGSNYYVINQAEENSPWLQPLLREPGHAFRVVAYTETSGTTAGPSKKMSVISDMDQGFSIVKPDYRKFLRVDLNVDKIYDILSRESDSLGLQLVNEHNEIVAETGDRNRPVHAADTAEWGSGDVFVSNLGTVSYVQGWKLVGRANNDRITGLLDESRRSILWLAVISTLIPSLLIFVMLRSYHYRIKKLARHMDRVRNERFDQVMLPEGKDEIGGLINAYNVMTMKINMLINDVYKLEIHQKSLEVERVRMEMNMLQSQMNPHFLFNTLNALLVVATKNGYKDVTEIIKSLSLLLRRLLRRADDLVPLKEELQFTLMYLQIEKFRFGERFDYVVDIDPHASEIKVPIMSIQPLAENACKHGLQAIKGGGIVRIEARMSERGLTVSVSDNGIGMDQAVLDRLQQAVRSEQGMEGHVGLRNVYRRLELFYHESVQFRMMSGPEGGLTVSYQIPLQQLEQAQAKPGAAS</sequence>
<keyword evidence="6 7" id="KW-0472">Membrane</keyword>
<dbReference type="CDD" id="cd06225">
    <property type="entry name" value="HAMP"/>
    <property type="match status" value="1"/>
</dbReference>
<evidence type="ECO:0000256" key="6">
    <source>
        <dbReference type="ARBA" id="ARBA00023136"/>
    </source>
</evidence>
<feature type="domain" description="HAMP" evidence="8">
    <location>
        <begin position="319"/>
        <end position="366"/>
    </location>
</feature>
<dbReference type="Pfam" id="PF00672">
    <property type="entry name" value="HAMP"/>
    <property type="match status" value="1"/>
</dbReference>
<dbReference type="Pfam" id="PF06580">
    <property type="entry name" value="His_kinase"/>
    <property type="match status" value="1"/>
</dbReference>
<dbReference type="SMART" id="SM00304">
    <property type="entry name" value="HAMP"/>
    <property type="match status" value="1"/>
</dbReference>
<dbReference type="GO" id="GO:0005886">
    <property type="term" value="C:plasma membrane"/>
    <property type="evidence" value="ECO:0007669"/>
    <property type="project" value="UniProtKB-SubCell"/>
</dbReference>
<keyword evidence="10" id="KW-1185">Reference proteome</keyword>
<dbReference type="SUPFAM" id="SSF55874">
    <property type="entry name" value="ATPase domain of HSP90 chaperone/DNA topoisomerase II/histidine kinase"/>
    <property type="match status" value="1"/>
</dbReference>
<gene>
    <name evidence="9" type="ORF">SAMN05216378_1992</name>
</gene>
<keyword evidence="5 9" id="KW-0418">Kinase</keyword>
<evidence type="ECO:0000259" key="8">
    <source>
        <dbReference type="PROSITE" id="PS50885"/>
    </source>
</evidence>
<evidence type="ECO:0000313" key="10">
    <source>
        <dbReference type="Proteomes" id="UP000198855"/>
    </source>
</evidence>
<evidence type="ECO:0000256" key="5">
    <source>
        <dbReference type="ARBA" id="ARBA00022777"/>
    </source>
</evidence>
<dbReference type="InterPro" id="IPR003594">
    <property type="entry name" value="HATPase_dom"/>
</dbReference>
<dbReference type="SMART" id="SM00387">
    <property type="entry name" value="HATPase_c"/>
    <property type="match status" value="1"/>
</dbReference>
<dbReference type="InterPro" id="IPR036890">
    <property type="entry name" value="HATPase_C_sf"/>
</dbReference>
<reference evidence="10" key="1">
    <citation type="submission" date="2016-10" db="EMBL/GenBank/DDBJ databases">
        <authorList>
            <person name="Varghese N."/>
            <person name="Submissions S."/>
        </authorList>
    </citation>
    <scope>NUCLEOTIDE SEQUENCE [LARGE SCALE GENOMIC DNA]</scope>
    <source>
        <strain evidence="10">CGMCC 1.10784</strain>
    </source>
</reference>
<keyword evidence="7" id="KW-1133">Transmembrane helix</keyword>
<dbReference type="PANTHER" id="PTHR34220:SF7">
    <property type="entry name" value="SENSOR HISTIDINE KINASE YPDA"/>
    <property type="match status" value="1"/>
</dbReference>
<dbReference type="SUPFAM" id="SSF158472">
    <property type="entry name" value="HAMP domain-like"/>
    <property type="match status" value="1"/>
</dbReference>
<proteinExistence type="predicted"/>
<feature type="transmembrane region" description="Helical" evidence="7">
    <location>
        <begin position="294"/>
        <end position="313"/>
    </location>
</feature>
<dbReference type="EMBL" id="FOMT01000002">
    <property type="protein sequence ID" value="SFE01853.1"/>
    <property type="molecule type" value="Genomic_DNA"/>
</dbReference>
<dbReference type="RefSeq" id="WP_091184123.1">
    <property type="nucleotide sequence ID" value="NZ_FOMT01000002.1"/>
</dbReference>
<dbReference type="InterPro" id="IPR050640">
    <property type="entry name" value="Bact_2-comp_sensor_kinase"/>
</dbReference>
<dbReference type="GO" id="GO:0000155">
    <property type="term" value="F:phosphorelay sensor kinase activity"/>
    <property type="evidence" value="ECO:0007669"/>
    <property type="project" value="InterPro"/>
</dbReference>
<feature type="transmembrane region" description="Helical" evidence="7">
    <location>
        <begin position="20"/>
        <end position="39"/>
    </location>
</feature>
<accession>A0A1I1X827</accession>
<dbReference type="Gene3D" id="3.30.565.10">
    <property type="entry name" value="Histidine kinase-like ATPase, C-terminal domain"/>
    <property type="match status" value="1"/>
</dbReference>
<dbReference type="PROSITE" id="PS50885">
    <property type="entry name" value="HAMP"/>
    <property type="match status" value="1"/>
</dbReference>
<dbReference type="Proteomes" id="UP000198855">
    <property type="component" value="Unassembled WGS sequence"/>
</dbReference>
<evidence type="ECO:0000256" key="1">
    <source>
        <dbReference type="ARBA" id="ARBA00004651"/>
    </source>
</evidence>
<evidence type="ECO:0000256" key="2">
    <source>
        <dbReference type="ARBA" id="ARBA00022475"/>
    </source>
</evidence>
<dbReference type="Pfam" id="PF02518">
    <property type="entry name" value="HATPase_c"/>
    <property type="match status" value="1"/>
</dbReference>
<organism evidence="9 10">
    <name type="scientific">Paenibacillus catalpae</name>
    <dbReference type="NCBI Taxonomy" id="1045775"/>
    <lineage>
        <taxon>Bacteria</taxon>
        <taxon>Bacillati</taxon>
        <taxon>Bacillota</taxon>
        <taxon>Bacilli</taxon>
        <taxon>Bacillales</taxon>
        <taxon>Paenibacillaceae</taxon>
        <taxon>Paenibacillus</taxon>
    </lineage>
</organism>
<evidence type="ECO:0000313" key="9">
    <source>
        <dbReference type="EMBL" id="SFE01853.1"/>
    </source>
</evidence>
<dbReference type="AlphaFoldDB" id="A0A1I1X827"/>
<keyword evidence="2" id="KW-1003">Cell membrane</keyword>
<dbReference type="Gene3D" id="6.10.340.10">
    <property type="match status" value="1"/>
</dbReference>
<comment type="subcellular location">
    <subcellularLocation>
        <location evidence="1">Cell membrane</location>
        <topology evidence="1">Multi-pass membrane protein</topology>
    </subcellularLocation>
</comment>
<dbReference type="InterPro" id="IPR010559">
    <property type="entry name" value="Sig_transdc_His_kin_internal"/>
</dbReference>
<name>A0A1I1X827_9BACL</name>
<protein>
    <submittedName>
        <fullName evidence="9">Two-component system, sensor histidine kinase YesM</fullName>
    </submittedName>
</protein>
<dbReference type="PANTHER" id="PTHR34220">
    <property type="entry name" value="SENSOR HISTIDINE KINASE YPDA"/>
    <property type="match status" value="1"/>
</dbReference>
<dbReference type="InterPro" id="IPR003660">
    <property type="entry name" value="HAMP_dom"/>
</dbReference>
<keyword evidence="4" id="KW-0808">Transferase</keyword>
<evidence type="ECO:0000256" key="3">
    <source>
        <dbReference type="ARBA" id="ARBA00022553"/>
    </source>
</evidence>
<dbReference type="OrthoDB" id="9776552at2"/>
<dbReference type="STRING" id="1045775.SAMN05216378_1992"/>
<keyword evidence="7" id="KW-0812">Transmembrane</keyword>
<keyword evidence="3" id="KW-0597">Phosphoprotein</keyword>
<evidence type="ECO:0000256" key="4">
    <source>
        <dbReference type="ARBA" id="ARBA00022679"/>
    </source>
</evidence>
<evidence type="ECO:0000256" key="7">
    <source>
        <dbReference type="SAM" id="Phobius"/>
    </source>
</evidence>